<gene>
    <name evidence="7" type="ORF">FY536_02440</name>
</gene>
<dbReference type="SUPFAM" id="SSF53448">
    <property type="entry name" value="Nucleotide-diphospho-sugar transferases"/>
    <property type="match status" value="1"/>
</dbReference>
<proteinExistence type="predicted"/>
<dbReference type="EMBL" id="CP043431">
    <property type="protein sequence ID" value="QNT64200.1"/>
    <property type="molecule type" value="Genomic_DNA"/>
</dbReference>
<dbReference type="PANTHER" id="PTHR21461">
    <property type="entry name" value="GLYCOSYLTRANSFERASE FAMILY 92 PROTEIN"/>
    <property type="match status" value="1"/>
</dbReference>
<keyword evidence="4" id="KW-0812">Transmembrane</keyword>
<dbReference type="InterPro" id="IPR008166">
    <property type="entry name" value="Glyco_transf_92"/>
</dbReference>
<reference evidence="7 8" key="1">
    <citation type="submission" date="2019-08" db="EMBL/GenBank/DDBJ databases">
        <authorList>
            <person name="Chang H.C."/>
            <person name="Mun S.Y."/>
        </authorList>
    </citation>
    <scope>NUCLEOTIDE SEQUENCE [LARGE SCALE GENOMIC DNA]</scope>
    <source>
        <strain evidence="7 8">SK</strain>
    </source>
</reference>
<name>A0A7H1ML64_9LACO</name>
<sequence length="323" mass="38106">MRYKQEMPRVKRTILKRRNDGVSFLRHLKYLQKYGLSNIHQRLHDNNTVKEFKHQLGVVAIVKNEAPYLKEWIEFHKLVGVDVFYLYDNESSDNIMEVLQPYINQGLVKYELVKGKNKQIDVYNESIVQYRNDVRWLAIIDADEFIVPVEKENILDMINSLDKSFSQILVGWLIYGSNGLKKKQEGLVTDNFKYHARSDFIADYKPILNPRLVMNVVTPHWANVIGKTIDENGKRIWGYPYHTKIYAVPASKNKIRINHYYSKSLEEFIKKSERGYADYDGSDRMVRDMDAFHEHDQNYVTDTVINKYSDILRKELGVTKNED</sequence>
<accession>A0A7H1ML64</accession>
<evidence type="ECO:0000313" key="8">
    <source>
        <dbReference type="Proteomes" id="UP000516446"/>
    </source>
</evidence>
<dbReference type="Pfam" id="PF01697">
    <property type="entry name" value="Glyco_transf_92"/>
    <property type="match status" value="1"/>
</dbReference>
<evidence type="ECO:0000256" key="4">
    <source>
        <dbReference type="ARBA" id="ARBA00022692"/>
    </source>
</evidence>
<dbReference type="AlphaFoldDB" id="A0A7H1ML64"/>
<evidence type="ECO:0000256" key="2">
    <source>
        <dbReference type="ARBA" id="ARBA00022676"/>
    </source>
</evidence>
<keyword evidence="5" id="KW-1133">Transmembrane helix</keyword>
<comment type="subcellular location">
    <subcellularLocation>
        <location evidence="1">Membrane</location>
        <topology evidence="1">Single-pass membrane protein</topology>
    </subcellularLocation>
</comment>
<evidence type="ECO:0000256" key="1">
    <source>
        <dbReference type="ARBA" id="ARBA00004167"/>
    </source>
</evidence>
<keyword evidence="3" id="KW-0808">Transferase</keyword>
<protein>
    <recommendedName>
        <fullName evidence="9">Glycosyltransferase family 2 protein</fullName>
    </recommendedName>
</protein>
<dbReference type="RefSeq" id="WP_104914520.1">
    <property type="nucleotide sequence ID" value="NZ_CP026847.1"/>
</dbReference>
<dbReference type="Proteomes" id="UP000516446">
    <property type="component" value="Chromosome"/>
</dbReference>
<keyword evidence="2" id="KW-0328">Glycosyltransferase</keyword>
<evidence type="ECO:0000313" key="7">
    <source>
        <dbReference type="EMBL" id="QNT64200.1"/>
    </source>
</evidence>
<keyword evidence="8" id="KW-1185">Reference proteome</keyword>
<keyword evidence="6" id="KW-0472">Membrane</keyword>
<dbReference type="PANTHER" id="PTHR21461:SF69">
    <property type="entry name" value="GLYCOSYLTRANSFERASE FAMILY 92 PROTEIN"/>
    <property type="match status" value="1"/>
</dbReference>
<evidence type="ECO:0000256" key="3">
    <source>
        <dbReference type="ARBA" id="ARBA00022679"/>
    </source>
</evidence>
<evidence type="ECO:0008006" key="9">
    <source>
        <dbReference type="Google" id="ProtNLM"/>
    </source>
</evidence>
<evidence type="ECO:0000256" key="5">
    <source>
        <dbReference type="ARBA" id="ARBA00022989"/>
    </source>
</evidence>
<dbReference type="InterPro" id="IPR029044">
    <property type="entry name" value="Nucleotide-diphossugar_trans"/>
</dbReference>
<dbReference type="GO" id="GO:0016020">
    <property type="term" value="C:membrane"/>
    <property type="evidence" value="ECO:0007669"/>
    <property type="project" value="UniProtKB-SubCell"/>
</dbReference>
<dbReference type="GO" id="GO:0005737">
    <property type="term" value="C:cytoplasm"/>
    <property type="evidence" value="ECO:0007669"/>
    <property type="project" value="TreeGrafter"/>
</dbReference>
<dbReference type="GO" id="GO:0016757">
    <property type="term" value="F:glycosyltransferase activity"/>
    <property type="evidence" value="ECO:0007669"/>
    <property type="project" value="UniProtKB-KW"/>
</dbReference>
<organism evidence="7 8">
    <name type="scientific">Weissella koreensis</name>
    <dbReference type="NCBI Taxonomy" id="165096"/>
    <lineage>
        <taxon>Bacteria</taxon>
        <taxon>Bacillati</taxon>
        <taxon>Bacillota</taxon>
        <taxon>Bacilli</taxon>
        <taxon>Lactobacillales</taxon>
        <taxon>Lactobacillaceae</taxon>
        <taxon>Weissella</taxon>
    </lineage>
</organism>
<evidence type="ECO:0000256" key="6">
    <source>
        <dbReference type="ARBA" id="ARBA00023136"/>
    </source>
</evidence>